<keyword evidence="2" id="KW-1185">Reference proteome</keyword>
<sequence length="117" mass="12947">MVAVWSCGATPGKHVYIKNDLPSGLVISFHCLSQDDDMGPMLLAPGDQWDFQFHLNIDGGTLFHCGFTWFGAKTTHPLTVYDDSVHHGECDNCFWSIRINGTCLSSSTINLVHCTGW</sequence>
<reference evidence="2" key="1">
    <citation type="journal article" date="2023" name="Front. Plant Sci.">
        <title>Chromosomal-level genome assembly of Melastoma candidum provides insights into trichome evolution.</title>
        <authorList>
            <person name="Zhong Y."/>
            <person name="Wu W."/>
            <person name="Sun C."/>
            <person name="Zou P."/>
            <person name="Liu Y."/>
            <person name="Dai S."/>
            <person name="Zhou R."/>
        </authorList>
    </citation>
    <scope>NUCLEOTIDE SEQUENCE [LARGE SCALE GENOMIC DNA]</scope>
</reference>
<comment type="caution">
    <text evidence="1">The sequence shown here is derived from an EMBL/GenBank/DDBJ whole genome shotgun (WGS) entry which is preliminary data.</text>
</comment>
<dbReference type="EMBL" id="CM042890">
    <property type="protein sequence ID" value="KAI4311682.1"/>
    <property type="molecule type" value="Genomic_DNA"/>
</dbReference>
<gene>
    <name evidence="1" type="ORF">MLD38_036558</name>
</gene>
<evidence type="ECO:0000313" key="2">
    <source>
        <dbReference type="Proteomes" id="UP001057402"/>
    </source>
</evidence>
<evidence type="ECO:0000313" key="1">
    <source>
        <dbReference type="EMBL" id="KAI4311682.1"/>
    </source>
</evidence>
<accession>A0ACB9LL97</accession>
<name>A0ACB9LL97_9MYRT</name>
<dbReference type="Proteomes" id="UP001057402">
    <property type="component" value="Chromosome 11"/>
</dbReference>
<protein>
    <submittedName>
        <fullName evidence="1">Uncharacterized protein</fullName>
    </submittedName>
</protein>
<organism evidence="1 2">
    <name type="scientific">Melastoma candidum</name>
    <dbReference type="NCBI Taxonomy" id="119954"/>
    <lineage>
        <taxon>Eukaryota</taxon>
        <taxon>Viridiplantae</taxon>
        <taxon>Streptophyta</taxon>
        <taxon>Embryophyta</taxon>
        <taxon>Tracheophyta</taxon>
        <taxon>Spermatophyta</taxon>
        <taxon>Magnoliopsida</taxon>
        <taxon>eudicotyledons</taxon>
        <taxon>Gunneridae</taxon>
        <taxon>Pentapetalae</taxon>
        <taxon>rosids</taxon>
        <taxon>malvids</taxon>
        <taxon>Myrtales</taxon>
        <taxon>Melastomataceae</taxon>
        <taxon>Melastomatoideae</taxon>
        <taxon>Melastomateae</taxon>
        <taxon>Melastoma</taxon>
    </lineage>
</organism>
<proteinExistence type="predicted"/>